<comment type="caution">
    <text evidence="1">The sequence shown here is derived from an EMBL/GenBank/DDBJ whole genome shotgun (WGS) entry which is preliminary data.</text>
</comment>
<reference evidence="1 2" key="1">
    <citation type="journal article" date="2021" name="Int. J. Syst. Evol. Microbiol.">
        <title>Streptococcus vicugnae sp. nov., isolated from faeces of alpacas (Vicugna pacos) and cattle (Bos taurus), Streptococcus zalophi sp. nov., and Streptococcus pacificus sp. nov., isolated from respiratory tract of California sea lions (Zalophus californianus).</title>
        <authorList>
            <person name="Volokhov D.V."/>
            <person name="Zagorodnyaya T.A."/>
            <person name="Shen Z."/>
            <person name="Blom J."/>
            <person name="Furtak V.A."/>
            <person name="Eisenberg T."/>
            <person name="Fan P."/>
            <person name="Jeong K.C."/>
            <person name="Gao Y."/>
            <person name="Zhang S."/>
            <person name="Amselle M."/>
        </authorList>
    </citation>
    <scope>NUCLEOTIDE SEQUENCE [LARGE SCALE GENOMIC DNA]</scope>
    <source>
        <strain evidence="2">CSL7508-lung</strain>
    </source>
</reference>
<accession>A0A934PB16</accession>
<gene>
    <name evidence="1" type="ORF">JHK64_06440</name>
</gene>
<dbReference type="Gene3D" id="3.30.460.10">
    <property type="entry name" value="Beta Polymerase, domain 2"/>
    <property type="match status" value="1"/>
</dbReference>
<dbReference type="PANTHER" id="PTHR34822">
    <property type="entry name" value="GRPB DOMAIN PROTEIN (AFU_ORTHOLOGUE AFUA_1G01530)"/>
    <property type="match status" value="1"/>
</dbReference>
<dbReference type="Proteomes" id="UP000644875">
    <property type="component" value="Unassembled WGS sequence"/>
</dbReference>
<dbReference type="AlphaFoldDB" id="A0A934PB16"/>
<organism evidence="1 2">
    <name type="scientific">Streptococcus zalophi</name>
    <dbReference type="NCBI Taxonomy" id="640031"/>
    <lineage>
        <taxon>Bacteria</taxon>
        <taxon>Bacillati</taxon>
        <taxon>Bacillota</taxon>
        <taxon>Bacilli</taxon>
        <taxon>Lactobacillales</taxon>
        <taxon>Streptococcaceae</taxon>
        <taxon>Streptococcus</taxon>
    </lineage>
</organism>
<dbReference type="InterPro" id="IPR007344">
    <property type="entry name" value="GrpB/CoaE"/>
</dbReference>
<dbReference type="EMBL" id="JAENBP010000008">
    <property type="protein sequence ID" value="MBJ8350269.1"/>
    <property type="molecule type" value="Genomic_DNA"/>
</dbReference>
<evidence type="ECO:0000313" key="1">
    <source>
        <dbReference type="EMBL" id="MBJ8350269.1"/>
    </source>
</evidence>
<proteinExistence type="predicted"/>
<name>A0A934PB16_9STRE</name>
<evidence type="ECO:0000313" key="2">
    <source>
        <dbReference type="Proteomes" id="UP000644875"/>
    </source>
</evidence>
<dbReference type="RefSeq" id="WP_199568183.1">
    <property type="nucleotide sequence ID" value="NZ_JAENBP010000008.1"/>
</dbReference>
<protein>
    <submittedName>
        <fullName evidence="1">GrpB family protein</fullName>
    </submittedName>
</protein>
<dbReference type="Pfam" id="PF04229">
    <property type="entry name" value="GrpB"/>
    <property type="match status" value="1"/>
</dbReference>
<dbReference type="PANTHER" id="PTHR34822:SF1">
    <property type="entry name" value="GRPB FAMILY PROTEIN"/>
    <property type="match status" value="1"/>
</dbReference>
<dbReference type="InterPro" id="IPR043519">
    <property type="entry name" value="NT_sf"/>
</dbReference>
<keyword evidence="2" id="KW-1185">Reference proteome</keyword>
<sequence length="177" mass="20844">MKKREMLLSPYNPDWVRQFETIKLDLVNLLSKQIVAVHHFGSTAVEGMSAKPIIDVLVTVKKIETVDSFNKPLEQLGYIAKGENGISERRYFEKYASDNSTHLVHLHFYQDGNYKALEELKFRDFLRNNQEAFDRYLEIKREASQLYRYFPEQYQNHKSAVIKELIEKANTPLQTKQ</sequence>
<dbReference type="SUPFAM" id="SSF81301">
    <property type="entry name" value="Nucleotidyltransferase"/>
    <property type="match status" value="1"/>
</dbReference>